<dbReference type="Gene3D" id="2.20.25.20">
    <property type="match status" value="1"/>
</dbReference>
<feature type="compositionally biased region" description="Polar residues" evidence="10">
    <location>
        <begin position="580"/>
        <end position="589"/>
    </location>
</feature>
<feature type="compositionally biased region" description="Basic and acidic residues" evidence="10">
    <location>
        <begin position="358"/>
        <end position="368"/>
    </location>
</feature>
<reference evidence="12" key="3">
    <citation type="submission" date="2025-09" db="UniProtKB">
        <authorList>
            <consortium name="Ensembl"/>
        </authorList>
    </citation>
    <scope>IDENTIFICATION</scope>
</reference>
<keyword evidence="6" id="KW-0862">Zinc</keyword>
<evidence type="ECO:0000256" key="9">
    <source>
        <dbReference type="ARBA" id="ARBA00068913"/>
    </source>
</evidence>
<dbReference type="InterPro" id="IPR002867">
    <property type="entry name" value="IBR_dom"/>
</dbReference>
<dbReference type="Proteomes" id="UP000694382">
    <property type="component" value="Chromosome 2"/>
</dbReference>
<feature type="compositionally biased region" description="Basic and acidic residues" evidence="10">
    <location>
        <begin position="115"/>
        <end position="124"/>
    </location>
</feature>
<feature type="region of interest" description="Disordered" evidence="10">
    <location>
        <begin position="190"/>
        <end position="234"/>
    </location>
</feature>
<dbReference type="Gene3D" id="1.20.1280.50">
    <property type="match status" value="1"/>
</dbReference>
<keyword evidence="4" id="KW-0863">Zinc-finger</keyword>
<accession>A0A8C3M768</accession>
<reference evidence="12" key="1">
    <citation type="submission" date="2020-02" db="EMBL/GenBank/DDBJ databases">
        <authorList>
            <person name="Enbody D E."/>
            <person name="Pettersson E M."/>
        </authorList>
    </citation>
    <scope>NUCLEOTIDE SEQUENCE [LARGE SCALE GENOMIC DNA]</scope>
</reference>
<dbReference type="GO" id="GO:0045835">
    <property type="term" value="P:negative regulation of meiotic nuclear division"/>
    <property type="evidence" value="ECO:0007669"/>
    <property type="project" value="InterPro"/>
</dbReference>
<name>A0A8C3M768_GEOPR</name>
<feature type="compositionally biased region" description="Polar residues" evidence="10">
    <location>
        <begin position="221"/>
        <end position="232"/>
    </location>
</feature>
<evidence type="ECO:0000256" key="1">
    <source>
        <dbReference type="ARBA" id="ARBA00004906"/>
    </source>
</evidence>
<dbReference type="PANTHER" id="PTHR15493:SF1">
    <property type="entry name" value="F-BOX ONLY PROTEIN 43"/>
    <property type="match status" value="1"/>
</dbReference>
<dbReference type="GO" id="GO:0007088">
    <property type="term" value="P:regulation of mitotic nuclear division"/>
    <property type="evidence" value="ECO:0007669"/>
    <property type="project" value="InterPro"/>
</dbReference>
<gene>
    <name evidence="12" type="primary">FBXO43</name>
</gene>
<keyword evidence="5" id="KW-0833">Ubl conjugation pathway</keyword>
<keyword evidence="8" id="KW-0469">Meiosis</keyword>
<dbReference type="Ensembl" id="ENSCPVT00000002088.2">
    <property type="protein sequence ID" value="ENSCPVP00000002004.1"/>
    <property type="gene ID" value="ENSCPVG00000001491.2"/>
</dbReference>
<evidence type="ECO:0000256" key="4">
    <source>
        <dbReference type="ARBA" id="ARBA00022771"/>
    </source>
</evidence>
<dbReference type="CDD" id="cd20365">
    <property type="entry name" value="BRcat_RBR_FBXO43"/>
    <property type="match status" value="1"/>
</dbReference>
<feature type="domain" description="ZBR-type" evidence="11">
    <location>
        <begin position="620"/>
        <end position="668"/>
    </location>
</feature>
<dbReference type="AlphaFoldDB" id="A0A8C3M768"/>
<dbReference type="GO" id="GO:0008270">
    <property type="term" value="F:zinc ion binding"/>
    <property type="evidence" value="ECO:0007669"/>
    <property type="project" value="UniProtKB-KW"/>
</dbReference>
<dbReference type="PROSITE" id="PS51872">
    <property type="entry name" value="ZF_ZBR"/>
    <property type="match status" value="1"/>
</dbReference>
<reference evidence="12" key="2">
    <citation type="submission" date="2025-08" db="UniProtKB">
        <authorList>
            <consortium name="Ensembl"/>
        </authorList>
    </citation>
    <scope>IDENTIFICATION</scope>
</reference>
<feature type="compositionally biased region" description="Low complexity" evidence="10">
    <location>
        <begin position="202"/>
        <end position="215"/>
    </location>
</feature>
<evidence type="ECO:0000313" key="13">
    <source>
        <dbReference type="Proteomes" id="UP000694382"/>
    </source>
</evidence>
<feature type="region of interest" description="Disordered" evidence="10">
    <location>
        <begin position="115"/>
        <end position="142"/>
    </location>
</feature>
<evidence type="ECO:0000259" key="11">
    <source>
        <dbReference type="PROSITE" id="PS51872"/>
    </source>
</evidence>
<proteinExistence type="predicted"/>
<feature type="region of interest" description="Disordered" evidence="10">
    <location>
        <begin position="670"/>
        <end position="692"/>
    </location>
</feature>
<dbReference type="GO" id="GO:0016567">
    <property type="term" value="P:protein ubiquitination"/>
    <property type="evidence" value="ECO:0007669"/>
    <property type="project" value="UniProtKB-UniPathway"/>
</dbReference>
<sequence length="692" mass="77767">NPLILRKKKMSCLSSPITRASKMSDSHLVRFNILKRNRLTPPRSSFKYSNFKDTCCTSAFLDSRCNESGKDPKADCEAAPSVTSVSLLQGHSEQAHPSAFFPRSPSIEKELNSISLSEERETNRSADFFETPKSGRKGSSLRRRLLLPNTVEAGTTAGCCERQFSSSGSIRKKIFSCVLSSEEKLSQTAACSPKDNGYKTLTTSTSEPENSNPNSPKRRLSFSQQRTSTLEESQCKDPLLLESEGLSPIQWKDVAASNTNEFNDNILMSVRDGMLRTPTYTRSSLPEASEGKYLTSITSPVENLNFGLCDINSPPVKVANYPDLSTPEDSGYNSLPLDKSGDSLSDYEGSFQELFQKHREDSRTLDSKRKTRKLERVRRLSTLRELGSPSETEDNHGSPTSMHMLTKERDFVSEDHELVLKEQPSGDLVVSHGDFSRTPALKIVHEICLQRQRLHQKQISENIDGTEIFALDHVLPGLIGKKMGLEKLDILTELKDRNLKHVLAMVLDALTVESLCSIWKVSKNWREIIVQDRRADKKRKLYTKQLKEEYLLKAEDAATRLNILNRSALRPVQAQARTPVLQTPPSHTELTPRRCSSVPHSASRQEEYMKVAKTLFTDEALKPCPRCQYPAKYQLVKKRGLCSREACAFEFCILCLQAFHGSKECNSLSAKRKNKKDAPPGSAQSKRNLKRL</sequence>
<feature type="compositionally biased region" description="Basic residues" evidence="10">
    <location>
        <begin position="369"/>
        <end position="381"/>
    </location>
</feature>
<organism evidence="12 13">
    <name type="scientific">Geospiza parvula</name>
    <name type="common">Small tree-finch</name>
    <name type="synonym">Camarhynchus parvulus</name>
    <dbReference type="NCBI Taxonomy" id="87175"/>
    <lineage>
        <taxon>Eukaryota</taxon>
        <taxon>Metazoa</taxon>
        <taxon>Chordata</taxon>
        <taxon>Craniata</taxon>
        <taxon>Vertebrata</taxon>
        <taxon>Euteleostomi</taxon>
        <taxon>Archelosauria</taxon>
        <taxon>Archosauria</taxon>
        <taxon>Dinosauria</taxon>
        <taxon>Saurischia</taxon>
        <taxon>Theropoda</taxon>
        <taxon>Coelurosauria</taxon>
        <taxon>Aves</taxon>
        <taxon>Neognathae</taxon>
        <taxon>Neoaves</taxon>
        <taxon>Telluraves</taxon>
        <taxon>Australaves</taxon>
        <taxon>Passeriformes</taxon>
        <taxon>Thraupidae</taxon>
        <taxon>Camarhynchus</taxon>
    </lineage>
</organism>
<comment type="pathway">
    <text evidence="1">Protein modification; protein ubiquitination.</text>
</comment>
<keyword evidence="2" id="KW-0597">Phosphoprotein</keyword>
<feature type="region of interest" description="Disordered" evidence="10">
    <location>
        <begin position="324"/>
        <end position="343"/>
    </location>
</feature>
<evidence type="ECO:0000256" key="2">
    <source>
        <dbReference type="ARBA" id="ARBA00022553"/>
    </source>
</evidence>
<keyword evidence="13" id="KW-1185">Reference proteome</keyword>
<dbReference type="FunFam" id="2.20.25.20:FF:000006">
    <property type="entry name" value="F-box only protein 5"/>
    <property type="match status" value="1"/>
</dbReference>
<keyword evidence="3" id="KW-0479">Metal-binding</keyword>
<evidence type="ECO:0000256" key="7">
    <source>
        <dbReference type="ARBA" id="ARBA00022843"/>
    </source>
</evidence>
<evidence type="ECO:0000256" key="3">
    <source>
        <dbReference type="ARBA" id="ARBA00022723"/>
    </source>
</evidence>
<dbReference type="GO" id="GO:0051321">
    <property type="term" value="P:meiotic cell cycle"/>
    <property type="evidence" value="ECO:0007669"/>
    <property type="project" value="UniProtKB-KW"/>
</dbReference>
<keyword evidence="7" id="KW-0832">Ubl conjugation</keyword>
<dbReference type="SUPFAM" id="SSF57850">
    <property type="entry name" value="RING/U-box"/>
    <property type="match status" value="1"/>
</dbReference>
<feature type="region of interest" description="Disordered" evidence="10">
    <location>
        <begin position="580"/>
        <end position="602"/>
    </location>
</feature>
<feature type="region of interest" description="Disordered" evidence="10">
    <location>
        <begin position="358"/>
        <end position="401"/>
    </location>
</feature>
<evidence type="ECO:0000256" key="10">
    <source>
        <dbReference type="SAM" id="MobiDB-lite"/>
    </source>
</evidence>
<dbReference type="UniPathway" id="UPA00143"/>
<protein>
    <recommendedName>
        <fullName evidence="9">F-box only protein 43</fullName>
    </recommendedName>
</protein>
<dbReference type="CDD" id="cd22171">
    <property type="entry name" value="F-box_FBXO43"/>
    <property type="match status" value="1"/>
</dbReference>
<dbReference type="FunFam" id="1.20.1280.50:FF:000046">
    <property type="entry name" value="F-box protein 43"/>
    <property type="match status" value="1"/>
</dbReference>
<evidence type="ECO:0000256" key="6">
    <source>
        <dbReference type="ARBA" id="ARBA00022833"/>
    </source>
</evidence>
<evidence type="ECO:0000313" key="12">
    <source>
        <dbReference type="Ensembl" id="ENSCPVP00000002004.1"/>
    </source>
</evidence>
<dbReference type="SMART" id="SM00647">
    <property type="entry name" value="IBR"/>
    <property type="match status" value="1"/>
</dbReference>
<dbReference type="PANTHER" id="PTHR15493">
    <property type="entry name" value="F-BOX ONLY PROTEIN 5 AND 43"/>
    <property type="match status" value="1"/>
</dbReference>
<evidence type="ECO:0000256" key="5">
    <source>
        <dbReference type="ARBA" id="ARBA00022786"/>
    </source>
</evidence>
<dbReference type="InterPro" id="IPR044064">
    <property type="entry name" value="ZF_ZBR"/>
</dbReference>
<evidence type="ECO:0000256" key="8">
    <source>
        <dbReference type="ARBA" id="ARBA00023254"/>
    </source>
</evidence>
<dbReference type="InterPro" id="IPR047147">
    <property type="entry name" value="FBX5_43"/>
</dbReference>
<dbReference type="GO" id="GO:0005634">
    <property type="term" value="C:nucleus"/>
    <property type="evidence" value="ECO:0007669"/>
    <property type="project" value="TreeGrafter"/>
</dbReference>